<evidence type="ECO:0000313" key="2">
    <source>
        <dbReference type="Proteomes" id="UP000252519"/>
    </source>
</evidence>
<accession>A0A368G258</accession>
<name>A0A368G258_ANCCA</name>
<dbReference type="AlphaFoldDB" id="A0A368G258"/>
<comment type="caution">
    <text evidence="1">The sequence shown here is derived from an EMBL/GenBank/DDBJ whole genome shotgun (WGS) entry which is preliminary data.</text>
</comment>
<proteinExistence type="predicted"/>
<dbReference type="OrthoDB" id="5857231at2759"/>
<keyword evidence="2" id="KW-1185">Reference proteome</keyword>
<dbReference type="EMBL" id="JOJR01000393">
    <property type="protein sequence ID" value="RCN38531.1"/>
    <property type="molecule type" value="Genomic_DNA"/>
</dbReference>
<protein>
    <submittedName>
        <fullName evidence="1">Uncharacterized protein</fullName>
    </submittedName>
</protein>
<reference evidence="1 2" key="1">
    <citation type="submission" date="2014-10" db="EMBL/GenBank/DDBJ databases">
        <title>Draft genome of the hookworm Ancylostoma caninum.</title>
        <authorList>
            <person name="Mitreva M."/>
        </authorList>
    </citation>
    <scope>NUCLEOTIDE SEQUENCE [LARGE SCALE GENOMIC DNA]</scope>
    <source>
        <strain evidence="1 2">Baltimore</strain>
    </source>
</reference>
<dbReference type="Proteomes" id="UP000252519">
    <property type="component" value="Unassembled WGS sequence"/>
</dbReference>
<sequence>MERGKFFPVFARRNSAYKMSYRHTISKTTMVFAVVLISIPALLLACSTLPPGQEARVGFLVQELDSVPIQFATSGDQANWGTKYPDFAPSAAEATKNVQKAVKKALMKVIKEEANKAGIGHLAADIAKQIKPTVRYTPMNCAKFDGQGGGGGAVNPPDFDCAKIVNNGITDVKSNNQNAPVPANYREFTVNLLISNYIIGGWSRDRWQLTLMKTEKLLRKDKTYGPSFKTATIELLYP</sequence>
<evidence type="ECO:0000313" key="1">
    <source>
        <dbReference type="EMBL" id="RCN38531.1"/>
    </source>
</evidence>
<organism evidence="1 2">
    <name type="scientific">Ancylostoma caninum</name>
    <name type="common">Dog hookworm</name>
    <dbReference type="NCBI Taxonomy" id="29170"/>
    <lineage>
        <taxon>Eukaryota</taxon>
        <taxon>Metazoa</taxon>
        <taxon>Ecdysozoa</taxon>
        <taxon>Nematoda</taxon>
        <taxon>Chromadorea</taxon>
        <taxon>Rhabditida</taxon>
        <taxon>Rhabditina</taxon>
        <taxon>Rhabditomorpha</taxon>
        <taxon>Strongyloidea</taxon>
        <taxon>Ancylostomatidae</taxon>
        <taxon>Ancylostomatinae</taxon>
        <taxon>Ancylostoma</taxon>
    </lineage>
</organism>
<gene>
    <name evidence="1" type="ORF">ANCCAN_15562</name>
</gene>